<keyword evidence="3 4" id="KW-0472">Membrane</keyword>
<evidence type="ECO:0000313" key="6">
    <source>
        <dbReference type="Ensembl" id="ENSPFOP00000027513.1"/>
    </source>
</evidence>
<proteinExistence type="predicted"/>
<dbReference type="SUPFAM" id="SSF48726">
    <property type="entry name" value="Immunoglobulin"/>
    <property type="match status" value="1"/>
</dbReference>
<evidence type="ECO:0000256" key="3">
    <source>
        <dbReference type="ARBA" id="ARBA00023136"/>
    </source>
</evidence>
<dbReference type="InterPro" id="IPR050671">
    <property type="entry name" value="CD300_family_receptors"/>
</dbReference>
<comment type="subcellular location">
    <subcellularLocation>
        <location evidence="1">Membrane</location>
    </subcellularLocation>
</comment>
<evidence type="ECO:0000256" key="4">
    <source>
        <dbReference type="SAM" id="Phobius"/>
    </source>
</evidence>
<feature type="transmembrane region" description="Helical" evidence="4">
    <location>
        <begin position="134"/>
        <end position="156"/>
    </location>
</feature>
<dbReference type="AlphaFoldDB" id="A0A096M7X2"/>
<reference evidence="7" key="1">
    <citation type="submission" date="2013-10" db="EMBL/GenBank/DDBJ databases">
        <authorList>
            <person name="Schartl M."/>
            <person name="Warren W."/>
        </authorList>
    </citation>
    <scope>NUCLEOTIDE SEQUENCE [LARGE SCALE GENOMIC DNA]</scope>
    <source>
        <strain evidence="7">female</strain>
    </source>
</reference>
<dbReference type="EMBL" id="AYCK01030015">
    <property type="status" value="NOT_ANNOTATED_CDS"/>
    <property type="molecule type" value="Genomic_DNA"/>
</dbReference>
<evidence type="ECO:0000313" key="7">
    <source>
        <dbReference type="Proteomes" id="UP000028760"/>
    </source>
</evidence>
<reference evidence="6" key="3">
    <citation type="submission" date="2025-09" db="UniProtKB">
        <authorList>
            <consortium name="Ensembl"/>
        </authorList>
    </citation>
    <scope>IDENTIFICATION</scope>
</reference>
<dbReference type="InterPro" id="IPR013783">
    <property type="entry name" value="Ig-like_fold"/>
</dbReference>
<organism evidence="6 7">
    <name type="scientific">Poecilia formosa</name>
    <name type="common">Amazon molly</name>
    <name type="synonym">Limia formosa</name>
    <dbReference type="NCBI Taxonomy" id="48698"/>
    <lineage>
        <taxon>Eukaryota</taxon>
        <taxon>Metazoa</taxon>
        <taxon>Chordata</taxon>
        <taxon>Craniata</taxon>
        <taxon>Vertebrata</taxon>
        <taxon>Euteleostomi</taxon>
        <taxon>Actinopterygii</taxon>
        <taxon>Neopterygii</taxon>
        <taxon>Teleostei</taxon>
        <taxon>Neoteleostei</taxon>
        <taxon>Acanthomorphata</taxon>
        <taxon>Ovalentaria</taxon>
        <taxon>Atherinomorphae</taxon>
        <taxon>Cyprinodontiformes</taxon>
        <taxon>Poeciliidae</taxon>
        <taxon>Poeciliinae</taxon>
        <taxon>Poecilia</taxon>
    </lineage>
</organism>
<reference evidence="6" key="2">
    <citation type="submission" date="2025-08" db="UniProtKB">
        <authorList>
            <consortium name="Ensembl"/>
        </authorList>
    </citation>
    <scope>IDENTIFICATION</scope>
</reference>
<dbReference type="InterPro" id="IPR013106">
    <property type="entry name" value="Ig_V-set"/>
</dbReference>
<feature type="domain" description="Immunoglobulin V-set" evidence="5">
    <location>
        <begin position="12"/>
        <end position="94"/>
    </location>
</feature>
<dbReference type="GO" id="GO:0005886">
    <property type="term" value="C:plasma membrane"/>
    <property type="evidence" value="ECO:0007669"/>
    <property type="project" value="TreeGrafter"/>
</dbReference>
<dbReference type="Proteomes" id="UP000028760">
    <property type="component" value="Unassembled WGS sequence"/>
</dbReference>
<dbReference type="PANTHER" id="PTHR11860">
    <property type="entry name" value="POLYMERIC-IMMUNOGLOBULIN RECEPTOR"/>
    <property type="match status" value="1"/>
</dbReference>
<evidence type="ECO:0000256" key="1">
    <source>
        <dbReference type="ARBA" id="ARBA00004370"/>
    </source>
</evidence>
<dbReference type="GeneTree" id="ENSGT01070000254036"/>
<name>A0A096M7X2_POEFO</name>
<dbReference type="InterPro" id="IPR036179">
    <property type="entry name" value="Ig-like_dom_sf"/>
</dbReference>
<dbReference type="Ensembl" id="ENSPFOT00000022433.1">
    <property type="protein sequence ID" value="ENSPFOP00000027513.1"/>
    <property type="gene ID" value="ENSPFOG00000022436.1"/>
</dbReference>
<keyword evidence="7" id="KW-1185">Reference proteome</keyword>
<evidence type="ECO:0000256" key="2">
    <source>
        <dbReference type="ARBA" id="ARBA00022692"/>
    </source>
</evidence>
<dbReference type="GO" id="GO:0004888">
    <property type="term" value="F:transmembrane signaling receptor activity"/>
    <property type="evidence" value="ECO:0007669"/>
    <property type="project" value="TreeGrafter"/>
</dbReference>
<evidence type="ECO:0000259" key="5">
    <source>
        <dbReference type="Pfam" id="PF07686"/>
    </source>
</evidence>
<accession>A0A096M7X2</accession>
<sequence length="215" mass="24071">ALQDGETVGTYRGKEGGSITVRCEFGYYGEKRFLCKETCEGKNILIETIKDRDQRGRVSIRYEGRNIFLYDFLHVSITDLKPSDSGRYLCRSDTWKGILYDHFNLVVTEGEFSGLVPSETIKPSENKATASDPLVYVGLVLVVLIVLLAAALLIFFQRKNFGHQKGPPEETEYVNFSKAKDDAVEYSEVHFLNDATTSANSAPCGRAENVTYSEI</sequence>
<dbReference type="PANTHER" id="PTHR11860:SF87">
    <property type="entry name" value="CMRF35-LIKE MOLECULE 8"/>
    <property type="match status" value="1"/>
</dbReference>
<dbReference type="Gene3D" id="2.60.40.10">
    <property type="entry name" value="Immunoglobulins"/>
    <property type="match status" value="1"/>
</dbReference>
<protein>
    <recommendedName>
        <fullName evidence="5">Immunoglobulin V-set domain-containing protein</fullName>
    </recommendedName>
</protein>
<keyword evidence="2 4" id="KW-0812">Transmembrane</keyword>
<keyword evidence="4" id="KW-1133">Transmembrane helix</keyword>
<dbReference type="Pfam" id="PF07686">
    <property type="entry name" value="V-set"/>
    <property type="match status" value="1"/>
</dbReference>